<dbReference type="EMBL" id="JPRM01000012">
    <property type="protein sequence ID" value="KFF16910.1"/>
    <property type="molecule type" value="Genomic_DNA"/>
</dbReference>
<dbReference type="RefSeq" id="WP_035621052.1">
    <property type="nucleotide sequence ID" value="NZ_JBEWQG010000023.1"/>
</dbReference>
<feature type="transmembrane region" description="Helical" evidence="1">
    <location>
        <begin position="24"/>
        <end position="45"/>
    </location>
</feature>
<evidence type="ECO:0000313" key="3">
    <source>
        <dbReference type="EMBL" id="KFF16910.1"/>
    </source>
</evidence>
<comment type="caution">
    <text evidence="3">The sequence shown here is derived from an EMBL/GenBank/DDBJ whole genome shotgun (WGS) entry which is preliminary data.</text>
</comment>
<feature type="domain" description="2TM" evidence="2">
    <location>
        <begin position="14"/>
        <end position="91"/>
    </location>
</feature>
<dbReference type="OrthoDB" id="8965954at2"/>
<dbReference type="EMBL" id="MUGY01000002">
    <property type="protein sequence ID" value="OXA97706.1"/>
    <property type="molecule type" value="Genomic_DNA"/>
</dbReference>
<organism evidence="3 5">
    <name type="scientific">Flavobacterium hydatis</name>
    <name type="common">Cytophaga aquatilis</name>
    <dbReference type="NCBI Taxonomy" id="991"/>
    <lineage>
        <taxon>Bacteria</taxon>
        <taxon>Pseudomonadati</taxon>
        <taxon>Bacteroidota</taxon>
        <taxon>Flavobacteriia</taxon>
        <taxon>Flavobacteriales</taxon>
        <taxon>Flavobacteriaceae</taxon>
        <taxon>Flavobacterium</taxon>
    </lineage>
</organism>
<keyword evidence="3" id="KW-0808">Transferase</keyword>
<proteinExistence type="predicted"/>
<name>A0A086AJP6_FLAHY</name>
<reference evidence="3 5" key="1">
    <citation type="submission" date="2014-07" db="EMBL/GenBank/DDBJ databases">
        <title>Genome of Flavobacterium hydatis DSM 2063.</title>
        <authorList>
            <person name="Pipes S.E."/>
            <person name="Stropko S.J."/>
            <person name="Newman J.D."/>
        </authorList>
    </citation>
    <scope>NUCLEOTIDE SEQUENCE [LARGE SCALE GENOMIC DNA]</scope>
    <source>
        <strain evidence="3 5">DSM 2063</strain>
    </source>
</reference>
<dbReference type="GO" id="GO:0016301">
    <property type="term" value="F:kinase activity"/>
    <property type="evidence" value="ECO:0007669"/>
    <property type="project" value="UniProtKB-KW"/>
</dbReference>
<evidence type="ECO:0000256" key="1">
    <source>
        <dbReference type="SAM" id="Phobius"/>
    </source>
</evidence>
<keyword evidence="6" id="KW-1185">Reference proteome</keyword>
<keyword evidence="1" id="KW-0812">Transmembrane</keyword>
<keyword evidence="1" id="KW-0472">Membrane</keyword>
<reference evidence="4 6" key="2">
    <citation type="submission" date="2016-11" db="EMBL/GenBank/DDBJ databases">
        <title>Whole genomes of Flavobacteriaceae.</title>
        <authorList>
            <person name="Stine C."/>
            <person name="Li C."/>
            <person name="Tadesse D."/>
        </authorList>
    </citation>
    <scope>NUCLEOTIDE SEQUENCE [LARGE SCALE GENOMIC DNA]</scope>
    <source>
        <strain evidence="4 6">ATCC 29551</strain>
    </source>
</reference>
<dbReference type="Proteomes" id="UP000198424">
    <property type="component" value="Unassembled WGS sequence"/>
</dbReference>
<sequence length="101" mass="12575">MEENNQYDDRYLIAKRKVDDIKGFYSNLTSYILVNLILLFINLIYSPDYLWFYWPLLWWGLGVLFHGLKVFNCFPFFDKEWEKQKIKEFMDKEKSRNKKWQ</sequence>
<gene>
    <name evidence="4" type="ORF">B0A62_02270</name>
    <name evidence="3" type="ORF">IW20_09075</name>
</gene>
<evidence type="ECO:0000313" key="4">
    <source>
        <dbReference type="EMBL" id="OXA97706.1"/>
    </source>
</evidence>
<dbReference type="STRING" id="991.IW20_09075"/>
<keyword evidence="3" id="KW-0418">Kinase</keyword>
<evidence type="ECO:0000259" key="2">
    <source>
        <dbReference type="Pfam" id="PF13239"/>
    </source>
</evidence>
<dbReference type="eggNOG" id="COG2972">
    <property type="taxonomic scope" value="Bacteria"/>
</dbReference>
<keyword evidence="1" id="KW-1133">Transmembrane helix</keyword>
<evidence type="ECO:0000313" key="5">
    <source>
        <dbReference type="Proteomes" id="UP000028712"/>
    </source>
</evidence>
<dbReference type="Proteomes" id="UP000028712">
    <property type="component" value="Unassembled WGS sequence"/>
</dbReference>
<dbReference type="InterPro" id="IPR025698">
    <property type="entry name" value="2TM_dom"/>
</dbReference>
<accession>A0A086AJP6</accession>
<dbReference type="Pfam" id="PF13239">
    <property type="entry name" value="2TM"/>
    <property type="match status" value="1"/>
</dbReference>
<evidence type="ECO:0000313" key="6">
    <source>
        <dbReference type="Proteomes" id="UP000198424"/>
    </source>
</evidence>
<dbReference type="AlphaFoldDB" id="A0A086AJP6"/>
<feature type="transmembrane region" description="Helical" evidence="1">
    <location>
        <begin position="57"/>
        <end position="77"/>
    </location>
</feature>
<protein>
    <submittedName>
        <fullName evidence="3">Histidine kinase</fullName>
    </submittedName>
</protein>